<protein>
    <submittedName>
        <fullName evidence="2">Uncharacterized protein</fullName>
    </submittedName>
</protein>
<proteinExistence type="predicted"/>
<feature type="region of interest" description="Disordered" evidence="1">
    <location>
        <begin position="1"/>
        <end position="23"/>
    </location>
</feature>
<name>A0A5J4TYW9_9EUKA</name>
<dbReference type="AlphaFoldDB" id="A0A5J4TYW9"/>
<reference evidence="2 3" key="1">
    <citation type="submission" date="2019-03" db="EMBL/GenBank/DDBJ databases">
        <title>Single cell metagenomics reveals metabolic interactions within the superorganism composed of flagellate Streblomastix strix and complex community of Bacteroidetes bacteria on its surface.</title>
        <authorList>
            <person name="Treitli S.C."/>
            <person name="Kolisko M."/>
            <person name="Husnik F."/>
            <person name="Keeling P."/>
            <person name="Hampl V."/>
        </authorList>
    </citation>
    <scope>NUCLEOTIDE SEQUENCE [LARGE SCALE GENOMIC DNA]</scope>
    <source>
        <strain evidence="2">ST1C</strain>
    </source>
</reference>
<dbReference type="Proteomes" id="UP000324800">
    <property type="component" value="Unassembled WGS sequence"/>
</dbReference>
<evidence type="ECO:0000313" key="3">
    <source>
        <dbReference type="Proteomes" id="UP000324800"/>
    </source>
</evidence>
<sequence>MIQSSSLSSSTQGQGSSGSGNQLIAGIRNRRVYEDIYKKGSDEYLPYNVKNQGRYMGFIRRQPKTRTPGQKTTFENITARVGNRIMDENRKAQQRALADQVGSGLINIVGRLAKDIKRVKALVNEQSAQNWIKDRGLKDQTVQTDDLDLYPNAPKNVIVTSPSGLYSIDSYRAVGKYLFSKAFRIVLKSMGHAVDENHGKANQALCRIQQLSFL</sequence>
<dbReference type="EMBL" id="SNRW01023540">
    <property type="protein sequence ID" value="KAA6362932.1"/>
    <property type="molecule type" value="Genomic_DNA"/>
</dbReference>
<gene>
    <name evidence="2" type="ORF">EZS28_041541</name>
</gene>
<feature type="compositionally biased region" description="Low complexity" evidence="1">
    <location>
        <begin position="1"/>
        <end position="22"/>
    </location>
</feature>
<comment type="caution">
    <text evidence="2">The sequence shown here is derived from an EMBL/GenBank/DDBJ whole genome shotgun (WGS) entry which is preliminary data.</text>
</comment>
<accession>A0A5J4TYW9</accession>
<organism evidence="2 3">
    <name type="scientific">Streblomastix strix</name>
    <dbReference type="NCBI Taxonomy" id="222440"/>
    <lineage>
        <taxon>Eukaryota</taxon>
        <taxon>Metamonada</taxon>
        <taxon>Preaxostyla</taxon>
        <taxon>Oxymonadida</taxon>
        <taxon>Streblomastigidae</taxon>
        <taxon>Streblomastix</taxon>
    </lineage>
</organism>
<evidence type="ECO:0000313" key="2">
    <source>
        <dbReference type="EMBL" id="KAA6362932.1"/>
    </source>
</evidence>
<evidence type="ECO:0000256" key="1">
    <source>
        <dbReference type="SAM" id="MobiDB-lite"/>
    </source>
</evidence>